<feature type="binding site" evidence="5">
    <location>
        <position position="170"/>
    </location>
    <ligand>
        <name>adenosylcob(III)alamin</name>
        <dbReference type="ChEBI" id="CHEBI:18408"/>
    </ligand>
</feature>
<dbReference type="AlphaFoldDB" id="A0A2S5TJC0"/>
<dbReference type="EMBL" id="PSNW01000002">
    <property type="protein sequence ID" value="PPE75042.1"/>
    <property type="molecule type" value="Genomic_DNA"/>
</dbReference>
<evidence type="ECO:0000256" key="3">
    <source>
        <dbReference type="ARBA" id="ARBA00023285"/>
    </source>
</evidence>
<dbReference type="GO" id="GO:0031419">
    <property type="term" value="F:cobalamin binding"/>
    <property type="evidence" value="ECO:0007669"/>
    <property type="project" value="UniProtKB-UniRule"/>
</dbReference>
<keyword evidence="2 5" id="KW-0456">Lyase</keyword>
<dbReference type="PANTHER" id="PTHR39330">
    <property type="entry name" value="ETHANOLAMINE AMMONIA-LYASE LIGHT CHAIN"/>
    <property type="match status" value="1"/>
</dbReference>
<proteinExistence type="inferred from homology"/>
<dbReference type="InterPro" id="IPR009246">
    <property type="entry name" value="EutC"/>
</dbReference>
<keyword evidence="1 5" id="KW-0846">Cobalamin</keyword>
<evidence type="ECO:0000313" key="7">
    <source>
        <dbReference type="Proteomes" id="UP000238220"/>
    </source>
</evidence>
<dbReference type="InterPro" id="IPR042251">
    <property type="entry name" value="EutC_C"/>
</dbReference>
<feature type="binding site" evidence="5">
    <location>
        <position position="199"/>
    </location>
    <ligand>
        <name>adenosylcob(III)alamin</name>
        <dbReference type="ChEBI" id="CHEBI:18408"/>
    </ligand>
</feature>
<dbReference type="Gene3D" id="1.10.30.40">
    <property type="entry name" value="Ethanolamine ammonia-lyase light chain (EutC), N-terminal domain"/>
    <property type="match status" value="1"/>
</dbReference>
<dbReference type="HAMAP" id="MF_00601">
    <property type="entry name" value="EutC"/>
    <property type="match status" value="1"/>
</dbReference>
<evidence type="ECO:0000256" key="5">
    <source>
        <dbReference type="HAMAP-Rule" id="MF_00601"/>
    </source>
</evidence>
<evidence type="ECO:0000256" key="4">
    <source>
        <dbReference type="ARBA" id="ARBA00024446"/>
    </source>
</evidence>
<comment type="cofactor">
    <cofactor evidence="5">
        <name>adenosylcob(III)alamin</name>
        <dbReference type="ChEBI" id="CHEBI:18408"/>
    </cofactor>
    <text evidence="5">Binds between the large and small subunits.</text>
</comment>
<dbReference type="RefSeq" id="WP_104229268.1">
    <property type="nucleotide sequence ID" value="NZ_PSNW01000002.1"/>
</dbReference>
<dbReference type="GO" id="GO:0006520">
    <property type="term" value="P:amino acid metabolic process"/>
    <property type="evidence" value="ECO:0007669"/>
    <property type="project" value="InterPro"/>
</dbReference>
<dbReference type="Proteomes" id="UP000238220">
    <property type="component" value="Unassembled WGS sequence"/>
</dbReference>
<name>A0A2S5TJC0_9GAMM</name>
<dbReference type="NCBIfam" id="NF003971">
    <property type="entry name" value="PRK05465.1"/>
    <property type="match status" value="1"/>
</dbReference>
<dbReference type="GO" id="GO:0009350">
    <property type="term" value="C:ethanolamine ammonia-lyase complex"/>
    <property type="evidence" value="ECO:0007669"/>
    <property type="project" value="UniProtKB-UniRule"/>
</dbReference>
<dbReference type="OrthoDB" id="114248at2"/>
<comment type="caution">
    <text evidence="6">The sequence shown here is derived from an EMBL/GenBank/DDBJ whole genome shotgun (WGS) entry which is preliminary data.</text>
</comment>
<comment type="catalytic activity">
    <reaction evidence="5">
        <text>ethanolamine = acetaldehyde + NH4(+)</text>
        <dbReference type="Rhea" id="RHEA:15313"/>
        <dbReference type="ChEBI" id="CHEBI:15343"/>
        <dbReference type="ChEBI" id="CHEBI:28938"/>
        <dbReference type="ChEBI" id="CHEBI:57603"/>
        <dbReference type="EC" id="4.3.1.7"/>
    </reaction>
</comment>
<comment type="function">
    <text evidence="5">Catalyzes the deamination of various vicinal amino-alcohols to oxo compounds. Allows this organism to utilize ethanolamine as the sole source of nitrogen and carbon in the presence of external vitamin B12.</text>
</comment>
<reference evidence="6 7" key="1">
    <citation type="submission" date="2018-02" db="EMBL/GenBank/DDBJ databases">
        <title>Genome sequencing of Solimonas sp. HR-BB.</title>
        <authorList>
            <person name="Lee Y."/>
            <person name="Jeon C.O."/>
        </authorList>
    </citation>
    <scope>NUCLEOTIDE SEQUENCE [LARGE SCALE GENOMIC DNA]</scope>
    <source>
        <strain evidence="6 7">HR-BB</strain>
    </source>
</reference>
<dbReference type="UniPathway" id="UPA00560"/>
<evidence type="ECO:0000256" key="1">
    <source>
        <dbReference type="ARBA" id="ARBA00022628"/>
    </source>
</evidence>
<evidence type="ECO:0000256" key="2">
    <source>
        <dbReference type="ARBA" id="ARBA00023239"/>
    </source>
</evidence>
<comment type="similarity">
    <text evidence="5">Belongs to the EutC family.</text>
</comment>
<comment type="subunit">
    <text evidence="5">The basic unit is a heterodimer which dimerizes to form tetramers. The heterotetramers trimerize; 6 large subunits form a core ring with 6 small subunits projecting outwards.</text>
</comment>
<evidence type="ECO:0000313" key="6">
    <source>
        <dbReference type="EMBL" id="PPE75042.1"/>
    </source>
</evidence>
<comment type="pathway">
    <text evidence="5">Amine and polyamine degradation; ethanolamine degradation.</text>
</comment>
<dbReference type="GO" id="GO:0031471">
    <property type="term" value="C:ethanolamine degradation polyhedral organelle"/>
    <property type="evidence" value="ECO:0007669"/>
    <property type="project" value="UniProtKB-UniRule"/>
</dbReference>
<gene>
    <name evidence="5" type="primary">eutC</name>
    <name evidence="6" type="ORF">C3942_05035</name>
</gene>
<accession>A0A2S5TJC0</accession>
<sequence length="254" mass="27355">MTDEVAADPYARLRAATPARIGLGRSGDGLPTRAVLEFQAAHSRARDAVHGRADFDAVAAALAPLDSLRVHSRVEDRAQYLRRPDLGRRVRESDRSLLPRGDWDLAFVIADGLSAEAVNRHAAALVHETLHRLPGWRAAPVVLAEQARVALGDEVGEALGARLVAVLVGERPGLSVADSLGVYLTWEPRLGRADSERNCISNIHANGLSVQRAADTLAWLLDEARSRRVTGVGLKLEALSAASYPPPLHPVHTE</sequence>
<organism evidence="6 7">
    <name type="scientific">Solimonas fluminis</name>
    <dbReference type="NCBI Taxonomy" id="2086571"/>
    <lineage>
        <taxon>Bacteria</taxon>
        <taxon>Pseudomonadati</taxon>
        <taxon>Pseudomonadota</taxon>
        <taxon>Gammaproteobacteria</taxon>
        <taxon>Nevskiales</taxon>
        <taxon>Nevskiaceae</taxon>
        <taxon>Solimonas</taxon>
    </lineage>
</organism>
<dbReference type="PIRSF" id="PIRSF018982">
    <property type="entry name" value="EutC"/>
    <property type="match status" value="1"/>
</dbReference>
<keyword evidence="4 5" id="KW-1283">Bacterial microcompartment</keyword>
<keyword evidence="3 5" id="KW-0170">Cobalt</keyword>
<comment type="subcellular location">
    <subcellularLocation>
        <location evidence="5">Bacterial microcompartment</location>
    </subcellularLocation>
</comment>
<protein>
    <recommendedName>
        <fullName evidence="5">Ethanolamine ammonia-lyase small subunit</fullName>
        <shortName evidence="5">EAL small subunit</shortName>
        <ecNumber evidence="5">4.3.1.7</ecNumber>
    </recommendedName>
</protein>
<dbReference type="Pfam" id="PF05985">
    <property type="entry name" value="EutC"/>
    <property type="match status" value="1"/>
</dbReference>
<feature type="binding site" evidence="5">
    <location>
        <position position="149"/>
    </location>
    <ligand>
        <name>adenosylcob(III)alamin</name>
        <dbReference type="ChEBI" id="CHEBI:18408"/>
    </ligand>
</feature>
<dbReference type="EC" id="4.3.1.7" evidence="5"/>
<dbReference type="InterPro" id="IPR042255">
    <property type="entry name" value="EutC_N"/>
</dbReference>
<dbReference type="PANTHER" id="PTHR39330:SF1">
    <property type="entry name" value="ETHANOLAMINE AMMONIA-LYASE SMALL SUBUNIT"/>
    <property type="match status" value="1"/>
</dbReference>
<dbReference type="GO" id="GO:0008851">
    <property type="term" value="F:ethanolamine ammonia-lyase activity"/>
    <property type="evidence" value="ECO:0007669"/>
    <property type="project" value="UniProtKB-UniRule"/>
</dbReference>
<dbReference type="GO" id="GO:0046336">
    <property type="term" value="P:ethanolamine catabolic process"/>
    <property type="evidence" value="ECO:0007669"/>
    <property type="project" value="UniProtKB-UniRule"/>
</dbReference>
<keyword evidence="7" id="KW-1185">Reference proteome</keyword>
<dbReference type="Gene3D" id="3.40.50.11240">
    <property type="entry name" value="Ethanolamine ammonia-lyase light chain (EutC)"/>
    <property type="match status" value="1"/>
</dbReference>